<evidence type="ECO:0000313" key="3">
    <source>
        <dbReference type="Proteomes" id="UP001597034"/>
    </source>
</evidence>
<proteinExistence type="predicted"/>
<dbReference type="Gene3D" id="3.90.550.10">
    <property type="entry name" value="Spore Coat Polysaccharide Biosynthesis Protein SpsA, Chain A"/>
    <property type="match status" value="1"/>
</dbReference>
<accession>A0ABD6DND9</accession>
<reference evidence="2 3" key="1">
    <citation type="journal article" date="2019" name="Int. J. Syst. Evol. Microbiol.">
        <title>The Global Catalogue of Microorganisms (GCM) 10K type strain sequencing project: providing services to taxonomists for standard genome sequencing and annotation.</title>
        <authorList>
            <consortium name="The Broad Institute Genomics Platform"/>
            <consortium name="The Broad Institute Genome Sequencing Center for Infectious Disease"/>
            <person name="Wu L."/>
            <person name="Ma J."/>
        </authorList>
    </citation>
    <scope>NUCLEOTIDE SEQUENCE [LARGE SCALE GENOMIC DNA]</scope>
    <source>
        <strain evidence="2 3">CGMCC 1.10390</strain>
    </source>
</reference>
<dbReference type="Proteomes" id="UP001597034">
    <property type="component" value="Unassembled WGS sequence"/>
</dbReference>
<keyword evidence="3" id="KW-1185">Reference proteome</keyword>
<comment type="caution">
    <text evidence="2">The sequence shown here is derived from an EMBL/GenBank/DDBJ whole genome shotgun (WGS) entry which is preliminary data.</text>
</comment>
<dbReference type="CDD" id="cd04181">
    <property type="entry name" value="NTP_transferase"/>
    <property type="match status" value="1"/>
</dbReference>
<dbReference type="AlphaFoldDB" id="A0ABD6DND9"/>
<dbReference type="PANTHER" id="PTHR42883:SF2">
    <property type="entry name" value="THYMIDYLYLTRANSFERASE"/>
    <property type="match status" value="1"/>
</dbReference>
<organism evidence="2 3">
    <name type="scientific">Haloarchaeobius litoreus</name>
    <dbReference type="NCBI Taxonomy" id="755306"/>
    <lineage>
        <taxon>Archaea</taxon>
        <taxon>Methanobacteriati</taxon>
        <taxon>Methanobacteriota</taxon>
        <taxon>Stenosarchaea group</taxon>
        <taxon>Halobacteria</taxon>
        <taxon>Halobacteriales</taxon>
        <taxon>Halorubellaceae</taxon>
        <taxon>Haloarchaeobius</taxon>
    </lineage>
</organism>
<protein>
    <submittedName>
        <fullName evidence="2">Sugar phosphate nucleotidyltransferase</fullName>
    </submittedName>
</protein>
<dbReference type="Pfam" id="PF00483">
    <property type="entry name" value="NTP_transferase"/>
    <property type="match status" value="1"/>
</dbReference>
<sequence>MDAVLLAGGYATRLWPLTRTRPKMMLPLGTGTVMDRALSALEAEERVDTVYVSTNARFEAEFARFLDRSDYTKPVLSVEETTGEAEKLGVVGALAQLVDRESVDDDLLVVAGDNVVGFDLESFLDFFEQTGTTTLAAYDVGSREAASAYGLVETDGTRVVDFQEKPADPRSTLVSIACYVFPRPVVGLLDRYIEAGEDPDEPGWFVQWLQDRRSVHAYTFDEQWFDVGTPESYLDAVEWTLEGDVTVASDAEVVDSELGPNVHVLPGATVVDSELRSTVVFPQAEVRNASLDRSLVDEHAQITDVDLQGSLVGQYTAIPGA</sequence>
<dbReference type="EMBL" id="JBHUDO010000004">
    <property type="protein sequence ID" value="MFD1647737.1"/>
    <property type="molecule type" value="Genomic_DNA"/>
</dbReference>
<dbReference type="RefSeq" id="WP_256401784.1">
    <property type="nucleotide sequence ID" value="NZ_JANHJR010000004.1"/>
</dbReference>
<name>A0ABD6DND9_9EURY</name>
<gene>
    <name evidence="2" type="ORF">ACFSBL_18755</name>
</gene>
<dbReference type="SUPFAM" id="SSF53448">
    <property type="entry name" value="Nucleotide-diphospho-sugar transferases"/>
    <property type="match status" value="1"/>
</dbReference>
<dbReference type="PANTHER" id="PTHR42883">
    <property type="entry name" value="GLUCOSE-1-PHOSPHATE THYMIDYLTRANSFERASE"/>
    <property type="match status" value="1"/>
</dbReference>
<evidence type="ECO:0000259" key="1">
    <source>
        <dbReference type="Pfam" id="PF00483"/>
    </source>
</evidence>
<evidence type="ECO:0000313" key="2">
    <source>
        <dbReference type="EMBL" id="MFD1647737.1"/>
    </source>
</evidence>
<dbReference type="InterPro" id="IPR005835">
    <property type="entry name" value="NTP_transferase_dom"/>
</dbReference>
<feature type="domain" description="Nucleotidyl transferase" evidence="1">
    <location>
        <begin position="3"/>
        <end position="238"/>
    </location>
</feature>
<dbReference type="InterPro" id="IPR029044">
    <property type="entry name" value="Nucleotide-diphossugar_trans"/>
</dbReference>